<organism evidence="2 3">
    <name type="scientific">Pseudarthrobacter oxydans</name>
    <name type="common">Arthrobacter oxydans</name>
    <dbReference type="NCBI Taxonomy" id="1671"/>
    <lineage>
        <taxon>Bacteria</taxon>
        <taxon>Bacillati</taxon>
        <taxon>Actinomycetota</taxon>
        <taxon>Actinomycetes</taxon>
        <taxon>Micrococcales</taxon>
        <taxon>Micrococcaceae</taxon>
        <taxon>Pseudarthrobacter</taxon>
    </lineage>
</organism>
<dbReference type="AlphaFoldDB" id="A0AAW8NB82"/>
<dbReference type="InterPro" id="IPR000073">
    <property type="entry name" value="AB_hydrolase_1"/>
</dbReference>
<dbReference type="GO" id="GO:0046503">
    <property type="term" value="P:glycerolipid catabolic process"/>
    <property type="evidence" value="ECO:0007669"/>
    <property type="project" value="TreeGrafter"/>
</dbReference>
<dbReference type="GeneID" id="97421853"/>
<dbReference type="EMBL" id="JAVDWN010000004">
    <property type="protein sequence ID" value="MDR7163457.1"/>
    <property type="molecule type" value="Genomic_DNA"/>
</dbReference>
<dbReference type="Pfam" id="PF12697">
    <property type="entry name" value="Abhydrolase_6"/>
    <property type="match status" value="1"/>
</dbReference>
<comment type="caution">
    <text evidence="2">The sequence shown here is derived from an EMBL/GenBank/DDBJ whole genome shotgun (WGS) entry which is preliminary data.</text>
</comment>
<name>A0AAW8NB82_PSEOX</name>
<dbReference type="PANTHER" id="PTHR43433">
    <property type="entry name" value="HYDROLASE, ALPHA/BETA FOLD FAMILY PROTEIN"/>
    <property type="match status" value="1"/>
</dbReference>
<accession>A0AAW8NB82</accession>
<evidence type="ECO:0000259" key="1">
    <source>
        <dbReference type="Pfam" id="PF12697"/>
    </source>
</evidence>
<evidence type="ECO:0000313" key="3">
    <source>
        <dbReference type="Proteomes" id="UP001262032"/>
    </source>
</evidence>
<dbReference type="GO" id="GO:0004806">
    <property type="term" value="F:triacylglycerol lipase activity"/>
    <property type="evidence" value="ECO:0007669"/>
    <property type="project" value="TreeGrafter"/>
</dbReference>
<dbReference type="InterPro" id="IPR029058">
    <property type="entry name" value="AB_hydrolase_fold"/>
</dbReference>
<dbReference type="Proteomes" id="UP001262032">
    <property type="component" value="Unassembled WGS sequence"/>
</dbReference>
<evidence type="ECO:0000313" key="2">
    <source>
        <dbReference type="EMBL" id="MDR7163457.1"/>
    </source>
</evidence>
<dbReference type="RefSeq" id="WP_310110472.1">
    <property type="nucleotide sequence ID" value="NZ_JAVDTN010000004.1"/>
</dbReference>
<protein>
    <submittedName>
        <fullName evidence="2">Pimeloyl-ACP methyl ester carboxylesterase</fullName>
    </submittedName>
</protein>
<proteinExistence type="predicted"/>
<reference evidence="2" key="1">
    <citation type="submission" date="2023-07" db="EMBL/GenBank/DDBJ databases">
        <title>Sorghum-associated microbial communities from plants grown in Nebraska, USA.</title>
        <authorList>
            <person name="Schachtman D."/>
        </authorList>
    </citation>
    <scope>NUCLEOTIDE SEQUENCE</scope>
    <source>
        <strain evidence="2">BE261</strain>
    </source>
</reference>
<gene>
    <name evidence="2" type="ORF">J2X12_001471</name>
</gene>
<dbReference type="Gene3D" id="3.40.50.1820">
    <property type="entry name" value="alpha/beta hydrolase"/>
    <property type="match status" value="1"/>
</dbReference>
<dbReference type="InterPro" id="IPR050471">
    <property type="entry name" value="AB_hydrolase"/>
</dbReference>
<feature type="domain" description="AB hydrolase-1" evidence="1">
    <location>
        <begin position="68"/>
        <end position="301"/>
    </location>
</feature>
<dbReference type="PANTHER" id="PTHR43433:SF5">
    <property type="entry name" value="AB HYDROLASE-1 DOMAIN-CONTAINING PROTEIN"/>
    <property type="match status" value="1"/>
</dbReference>
<sequence length="315" mass="34218">MGAQDQPPLGVSPDEFGSARVDEAALLDAGLGDVDWASPPPGSRSLRIPAPSGQLAARAMGSPLDPWIILVPGATGSKEDFSLMMPDLAAAGYFVLSYDMAGQYESAAAGPENLVPPRLHYDYGLFVGDFLAILESAGKPAHVVGYSFAAIVVQIAYSQRPNLFRTLTLLSCPPEPGQSFRSVRRIGRFSSWANGRIGAALLIWGIRRSFVRVPRSRQKFVNYRFRFTRRAAVRDIYVLMKNVPDLRGLLAAADLPKFVAVGEHDLWPLQLHRLYAQAIGARIAVYRGGHSPCETSPHQFSRDLLALYAKGSGPA</sequence>
<dbReference type="SUPFAM" id="SSF53474">
    <property type="entry name" value="alpha/beta-Hydrolases"/>
    <property type="match status" value="1"/>
</dbReference>